<sequence length="169" mass="18111">MVRGLLPIVLFFASSVFAQNGLSSHVSLIKEVMPNSTRVAILFKAGDSAVEAAIQKTSTENGLMVVRVPVNSIREIAPAMRNLQSFDVDFVYLVEDRIVTGTNSIKFVVKQTVKKGIPVFTSAENAFKGGACGQLVGEGGGLLLKINGKVSSRFELKIPEGSGKIKIEE</sequence>
<name>A0A8A4TEY9_SULCO</name>
<evidence type="ECO:0000313" key="3">
    <source>
        <dbReference type="Proteomes" id="UP000663929"/>
    </source>
</evidence>
<dbReference type="AlphaFoldDB" id="A0A8A4TEY9"/>
<reference evidence="2" key="1">
    <citation type="submission" date="2021-03" db="EMBL/GenBank/DDBJ databases">
        <title>Acanthopleuribacteraceae sp. M133.</title>
        <authorList>
            <person name="Wang G."/>
        </authorList>
    </citation>
    <scope>NUCLEOTIDE SEQUENCE</scope>
    <source>
        <strain evidence="2">M133</strain>
    </source>
</reference>
<proteinExistence type="predicted"/>
<protein>
    <submittedName>
        <fullName evidence="2">Uncharacterized protein</fullName>
    </submittedName>
</protein>
<dbReference type="InterPro" id="IPR007487">
    <property type="entry name" value="ABC_transpt-TYRBP-like"/>
</dbReference>
<dbReference type="EMBL" id="CP071793">
    <property type="protein sequence ID" value="QTD48107.1"/>
    <property type="molecule type" value="Genomic_DNA"/>
</dbReference>
<accession>A0A8A4TEY9</accession>
<dbReference type="RefSeq" id="WP_237377768.1">
    <property type="nucleotide sequence ID" value="NZ_CP071793.1"/>
</dbReference>
<feature type="signal peptide" evidence="1">
    <location>
        <begin position="1"/>
        <end position="18"/>
    </location>
</feature>
<dbReference type="Gene3D" id="3.40.50.2300">
    <property type="match status" value="1"/>
</dbReference>
<evidence type="ECO:0000256" key="1">
    <source>
        <dbReference type="SAM" id="SignalP"/>
    </source>
</evidence>
<keyword evidence="3" id="KW-1185">Reference proteome</keyword>
<dbReference type="PANTHER" id="PTHR35271">
    <property type="entry name" value="ABC TRANSPORTER, SUBSTRATE-BINDING LIPOPROTEIN-RELATED"/>
    <property type="match status" value="1"/>
</dbReference>
<organism evidence="2 3">
    <name type="scientific">Sulfidibacter corallicola</name>
    <dbReference type="NCBI Taxonomy" id="2818388"/>
    <lineage>
        <taxon>Bacteria</taxon>
        <taxon>Pseudomonadati</taxon>
        <taxon>Acidobacteriota</taxon>
        <taxon>Holophagae</taxon>
        <taxon>Acanthopleuribacterales</taxon>
        <taxon>Acanthopleuribacteraceae</taxon>
        <taxon>Sulfidibacter</taxon>
    </lineage>
</organism>
<feature type="chain" id="PRO_5035273778" evidence="1">
    <location>
        <begin position="19"/>
        <end position="169"/>
    </location>
</feature>
<dbReference type="Proteomes" id="UP000663929">
    <property type="component" value="Chromosome"/>
</dbReference>
<dbReference type="Pfam" id="PF04392">
    <property type="entry name" value="ABC_sub_bind"/>
    <property type="match status" value="1"/>
</dbReference>
<gene>
    <name evidence="2" type="ORF">J3U87_21185</name>
</gene>
<evidence type="ECO:0000313" key="2">
    <source>
        <dbReference type="EMBL" id="QTD48107.1"/>
    </source>
</evidence>
<dbReference type="KEGG" id="scor:J3U87_21185"/>
<keyword evidence="1" id="KW-0732">Signal</keyword>
<dbReference type="PANTHER" id="PTHR35271:SF1">
    <property type="entry name" value="ABC TRANSPORTER, SUBSTRATE-BINDING LIPOPROTEIN"/>
    <property type="match status" value="1"/>
</dbReference>